<protein>
    <submittedName>
        <fullName evidence="2">Uncharacterized protein</fullName>
    </submittedName>
</protein>
<organism evidence="2 3">
    <name type="scientific">Clavelina lepadiformis</name>
    <name type="common">Light-bulb sea squirt</name>
    <name type="synonym">Ascidia lepadiformis</name>
    <dbReference type="NCBI Taxonomy" id="159417"/>
    <lineage>
        <taxon>Eukaryota</taxon>
        <taxon>Metazoa</taxon>
        <taxon>Chordata</taxon>
        <taxon>Tunicata</taxon>
        <taxon>Ascidiacea</taxon>
        <taxon>Aplousobranchia</taxon>
        <taxon>Clavelinidae</taxon>
        <taxon>Clavelina</taxon>
    </lineage>
</organism>
<feature type="signal peptide" evidence="1">
    <location>
        <begin position="1"/>
        <end position="22"/>
    </location>
</feature>
<name>A0ABP0FN42_CLALP</name>
<feature type="chain" id="PRO_5046766471" evidence="1">
    <location>
        <begin position="23"/>
        <end position="393"/>
    </location>
</feature>
<dbReference type="Proteomes" id="UP001642483">
    <property type="component" value="Unassembled WGS sequence"/>
</dbReference>
<sequence length="393" mass="45011">MKEFALTLLTFVLIGYLPHSKACFPNTICNKQRDTITQLDANIVTIERLSNRGRAWYINPTPEPSNTILAFKNFSCTEENPVMIISYKSTTEKNIQYFYGELGNFELVMENVIGVVLYVPIESGKAADFILNYYSGCQILTSTHSQINFRENYPKEYSKNSQPTCWFIKVNDDFDRSRFYFSLRNVALNDGQQLAIWDLHTSQVVTTVTDVEDYQLVAAQTKESQSILIDLLCTTEDYKCSRKGNTFLISYYGMTTADIACIEIQRMCSSRQFLPDTLCNTTCSAFDNMLIDEYTLEQSQTQTRSGGAQSDEGLDVIEEEIVLEETPKVEDKTRRRRCPMPPRLCSCPKNTNLYQFCPKHVRCIGQGRCTFACMFSKVTHCLKVRLLNVVKLF</sequence>
<gene>
    <name evidence="2" type="ORF">CVLEPA_LOCUS10693</name>
</gene>
<accession>A0ABP0FN42</accession>
<keyword evidence="3" id="KW-1185">Reference proteome</keyword>
<evidence type="ECO:0000313" key="2">
    <source>
        <dbReference type="EMBL" id="CAK8680443.1"/>
    </source>
</evidence>
<evidence type="ECO:0000256" key="1">
    <source>
        <dbReference type="SAM" id="SignalP"/>
    </source>
</evidence>
<keyword evidence="1" id="KW-0732">Signal</keyword>
<proteinExistence type="predicted"/>
<dbReference type="EMBL" id="CAWYQH010000068">
    <property type="protein sequence ID" value="CAK8680443.1"/>
    <property type="molecule type" value="Genomic_DNA"/>
</dbReference>
<evidence type="ECO:0000313" key="3">
    <source>
        <dbReference type="Proteomes" id="UP001642483"/>
    </source>
</evidence>
<comment type="caution">
    <text evidence="2">The sequence shown here is derived from an EMBL/GenBank/DDBJ whole genome shotgun (WGS) entry which is preliminary data.</text>
</comment>
<reference evidence="2 3" key="1">
    <citation type="submission" date="2024-02" db="EMBL/GenBank/DDBJ databases">
        <authorList>
            <person name="Daric V."/>
            <person name="Darras S."/>
        </authorList>
    </citation>
    <scope>NUCLEOTIDE SEQUENCE [LARGE SCALE GENOMIC DNA]</scope>
</reference>